<evidence type="ECO:0000256" key="1">
    <source>
        <dbReference type="ARBA" id="ARBA00004473"/>
    </source>
</evidence>
<evidence type="ECO:0000256" key="3">
    <source>
        <dbReference type="ARBA" id="ARBA00022692"/>
    </source>
</evidence>
<keyword evidence="3 8" id="KW-0812">Transmembrane</keyword>
<comment type="subcellular location">
    <subcellularLocation>
        <location evidence="1">Nucleus inner membrane</location>
        <topology evidence="1">Multi-pass membrane protein</topology>
    </subcellularLocation>
</comment>
<feature type="compositionally biased region" description="Polar residues" evidence="7">
    <location>
        <begin position="523"/>
        <end position="550"/>
    </location>
</feature>
<sequence length="685" mass="73492">MILPALTCLILGVPAVLTLYRKIRPLFSVKVNCWFCGNTTVVPYGNINCWDCPTCEQYNGFKEDGDYNKPIPAQYDEALNFASTAGRLAESSLGSIKSDWDNELCSTCNYHQLIKIRLLADFTPTREDRFDSEVEEYQKRLEEVYALCGACTQRLRHRLSEQDSLLRPQLFSQPWYRPPWQRTSRRTVGFKERVRLLLSVLSSVLGLLVSFSLLLVLLDSWSLLGGPGGRWDLAPLLGSRPPSPLVLRVTGMTLAAGSVLLAGPRRFGTLEVALCWFWLLVLLLGLPWTARTMERRQLLWLGAALAGVTTALGAARTTALLLLHRRRWREGQLVVRKLGNFPGTSLSSSPSGASGASLSSGSFTSCKPDWETRSSRSRSQSQVIQSTEAPAAKNATARGEPLQDLLKRVHISSDSELPRSSGPRSAPGRESPSKAERPSAPNGSCASGPARPLLWPPGFRPSPRSSPPGSSGLARAAGNFSASTGGGASPSPSGKGLLSTAGSEFLWGMKQTFGMLTPPPSLAGSTGKDSATSTRKPASQTMQASSNPLIKRSVISTSSASGPLPALAGSFSLAPPSAIASQRSTWLGGRSPSNAEGDRGTCFVRQRANGGPPHEDDCEKMSFIGSSVSQNTRWGLEKSTAAGYCQTPAKERVPCSRLLLVLSVGANVLLFAYFVALPGVGIAVQ</sequence>
<dbReference type="PANTHER" id="PTHR28646:SF1">
    <property type="entry name" value="TRANSMEMBRANE PROTEIN 201"/>
    <property type="match status" value="1"/>
</dbReference>
<feature type="domain" description="Ima1 N-terminal" evidence="10">
    <location>
        <begin position="31"/>
        <end position="154"/>
    </location>
</feature>
<dbReference type="InterPro" id="IPR040041">
    <property type="entry name" value="TMEM201"/>
</dbReference>
<proteinExistence type="inferred from homology"/>
<evidence type="ECO:0000256" key="9">
    <source>
        <dbReference type="SAM" id="SignalP"/>
    </source>
</evidence>
<keyword evidence="5 8" id="KW-0472">Membrane</keyword>
<feature type="compositionally biased region" description="Low complexity" evidence="7">
    <location>
        <begin position="377"/>
        <end position="386"/>
    </location>
</feature>
<dbReference type="GO" id="GO:0030473">
    <property type="term" value="P:nuclear migration along microtubule"/>
    <property type="evidence" value="ECO:0007669"/>
    <property type="project" value="TreeGrafter"/>
</dbReference>
<evidence type="ECO:0000256" key="6">
    <source>
        <dbReference type="ARBA" id="ARBA00023242"/>
    </source>
</evidence>
<feature type="region of interest" description="Disordered" evidence="7">
    <location>
        <begin position="344"/>
        <end position="497"/>
    </location>
</feature>
<keyword evidence="9" id="KW-0732">Signal</keyword>
<evidence type="ECO:0000256" key="7">
    <source>
        <dbReference type="SAM" id="MobiDB-lite"/>
    </source>
</evidence>
<dbReference type="GO" id="GO:0005637">
    <property type="term" value="C:nuclear inner membrane"/>
    <property type="evidence" value="ECO:0007669"/>
    <property type="project" value="UniProtKB-SubCell"/>
</dbReference>
<name>A0A147BH56_IXORI</name>
<accession>A0A147BH56</accession>
<dbReference type="GO" id="GO:0005521">
    <property type="term" value="F:lamin binding"/>
    <property type="evidence" value="ECO:0007669"/>
    <property type="project" value="TreeGrafter"/>
</dbReference>
<feature type="region of interest" description="Disordered" evidence="7">
    <location>
        <begin position="512"/>
        <end position="550"/>
    </location>
</feature>
<comment type="similarity">
    <text evidence="2">Belongs to the TMEM201 family.</text>
</comment>
<feature type="compositionally biased region" description="Low complexity" evidence="7">
    <location>
        <begin position="344"/>
        <end position="365"/>
    </location>
</feature>
<dbReference type="AlphaFoldDB" id="A0A147BH56"/>
<dbReference type="InterPro" id="IPR018617">
    <property type="entry name" value="Ima1_N"/>
</dbReference>
<feature type="transmembrane region" description="Helical" evidence="8">
    <location>
        <begin position="300"/>
        <end position="323"/>
    </location>
</feature>
<evidence type="ECO:0000313" key="11">
    <source>
        <dbReference type="EMBL" id="JAR90127.1"/>
    </source>
</evidence>
<dbReference type="EMBL" id="GEGO01005277">
    <property type="protein sequence ID" value="JAR90127.1"/>
    <property type="molecule type" value="Transcribed_RNA"/>
</dbReference>
<protein>
    <submittedName>
        <fullName evidence="11">Putative transmembrane protein</fullName>
    </submittedName>
</protein>
<evidence type="ECO:0000256" key="4">
    <source>
        <dbReference type="ARBA" id="ARBA00022989"/>
    </source>
</evidence>
<evidence type="ECO:0000256" key="5">
    <source>
        <dbReference type="ARBA" id="ARBA00023136"/>
    </source>
</evidence>
<feature type="transmembrane region" description="Helical" evidence="8">
    <location>
        <begin position="658"/>
        <end position="684"/>
    </location>
</feature>
<feature type="chain" id="PRO_5007542333" evidence="9">
    <location>
        <begin position="19"/>
        <end position="685"/>
    </location>
</feature>
<dbReference type="GO" id="GO:0051015">
    <property type="term" value="F:actin filament binding"/>
    <property type="evidence" value="ECO:0007669"/>
    <property type="project" value="TreeGrafter"/>
</dbReference>
<feature type="compositionally biased region" description="Basic and acidic residues" evidence="7">
    <location>
        <begin position="405"/>
        <end position="417"/>
    </location>
</feature>
<feature type="transmembrane region" description="Helical" evidence="8">
    <location>
        <begin position="270"/>
        <end position="288"/>
    </location>
</feature>
<evidence type="ECO:0000256" key="2">
    <source>
        <dbReference type="ARBA" id="ARBA00007600"/>
    </source>
</evidence>
<dbReference type="Pfam" id="PF09779">
    <property type="entry name" value="Ima1_N"/>
    <property type="match status" value="1"/>
</dbReference>
<feature type="transmembrane region" description="Helical" evidence="8">
    <location>
        <begin position="196"/>
        <end position="218"/>
    </location>
</feature>
<feature type="signal peptide" evidence="9">
    <location>
        <begin position="1"/>
        <end position="18"/>
    </location>
</feature>
<evidence type="ECO:0000259" key="10">
    <source>
        <dbReference type="Pfam" id="PF09779"/>
    </source>
</evidence>
<dbReference type="PANTHER" id="PTHR28646">
    <property type="entry name" value="TRANSMEMBRANE PROTEIN 201"/>
    <property type="match status" value="1"/>
</dbReference>
<keyword evidence="4 8" id="KW-1133">Transmembrane helix</keyword>
<keyword evidence="6" id="KW-0539">Nucleus</keyword>
<feature type="compositionally biased region" description="Pro residues" evidence="7">
    <location>
        <begin position="454"/>
        <end position="466"/>
    </location>
</feature>
<reference evidence="11" key="1">
    <citation type="journal article" date="2018" name="PLoS Negl. Trop. Dis.">
        <title>Sialome diversity of ticks revealed by RNAseq of single tick salivary glands.</title>
        <authorList>
            <person name="Perner J."/>
            <person name="Kropackova S."/>
            <person name="Kopacek P."/>
            <person name="Ribeiro J.M."/>
        </authorList>
    </citation>
    <scope>NUCLEOTIDE SEQUENCE</scope>
    <source>
        <strain evidence="11">Siblings of single egg batch collected in Ceske Budejovice</strain>
        <tissue evidence="11">Salivary glands</tissue>
    </source>
</reference>
<evidence type="ECO:0000256" key="8">
    <source>
        <dbReference type="SAM" id="Phobius"/>
    </source>
</evidence>
<feature type="compositionally biased region" description="Low complexity" evidence="7">
    <location>
        <begin position="467"/>
        <end position="497"/>
    </location>
</feature>
<organism evidence="11">
    <name type="scientific">Ixodes ricinus</name>
    <name type="common">Common tick</name>
    <name type="synonym">Acarus ricinus</name>
    <dbReference type="NCBI Taxonomy" id="34613"/>
    <lineage>
        <taxon>Eukaryota</taxon>
        <taxon>Metazoa</taxon>
        <taxon>Ecdysozoa</taxon>
        <taxon>Arthropoda</taxon>
        <taxon>Chelicerata</taxon>
        <taxon>Arachnida</taxon>
        <taxon>Acari</taxon>
        <taxon>Parasitiformes</taxon>
        <taxon>Ixodida</taxon>
        <taxon>Ixodoidea</taxon>
        <taxon>Ixodidae</taxon>
        <taxon>Ixodinae</taxon>
        <taxon>Ixodes</taxon>
    </lineage>
</organism>